<keyword evidence="7" id="KW-0963">Cytoplasm</keyword>
<dbReference type="GO" id="GO:0008270">
    <property type="term" value="F:zinc ion binding"/>
    <property type="evidence" value="ECO:0007669"/>
    <property type="project" value="UniProtKB-UniRule"/>
</dbReference>
<dbReference type="Pfam" id="PF02130">
    <property type="entry name" value="YbeY"/>
    <property type="match status" value="1"/>
</dbReference>
<dbReference type="GO" id="GO:0004222">
    <property type="term" value="F:metalloendopeptidase activity"/>
    <property type="evidence" value="ECO:0007669"/>
    <property type="project" value="InterPro"/>
</dbReference>
<name>A0A443J2T3_9RHOB</name>
<evidence type="ECO:0000256" key="6">
    <source>
        <dbReference type="ARBA" id="ARBA00022833"/>
    </source>
</evidence>
<sequence length="169" mass="18759">MEPLVDIIIEDQRWNGIDLPALAERAALAVFEDQGLDPALFEVSLLACDDARIAVLNGEFRDKPKPTNVLSWPAEDLAAEDEGARPDAPEPFLPDERESIGDIAIAWETCQREAEEGQKPLADHVTHLIVHGILHLLGYDHVREGDALLMEGTEIRVLDRMGISDPYDM</sequence>
<reference evidence="8 9" key="1">
    <citation type="submission" date="2019-01" db="EMBL/GenBank/DDBJ databases">
        <title>Sinorhodobacter populi sp. nov. isolated from the symptomatic bark tissue of Populus euramericana canker.</title>
        <authorList>
            <person name="Xu G."/>
        </authorList>
    </citation>
    <scope>NUCLEOTIDE SEQUENCE [LARGE SCALE GENOMIC DNA]</scope>
    <source>
        <strain evidence="8 9">2D-5</strain>
    </source>
</reference>
<comment type="caution">
    <text evidence="8">The sequence shown here is derived from an EMBL/GenBank/DDBJ whole genome shotgun (WGS) entry which is preliminary data.</text>
</comment>
<dbReference type="Proteomes" id="UP000285710">
    <property type="component" value="Unassembled WGS sequence"/>
</dbReference>
<comment type="similarity">
    <text evidence="1 7">Belongs to the endoribonuclease YbeY family.</text>
</comment>
<dbReference type="InterPro" id="IPR002036">
    <property type="entry name" value="YbeY"/>
</dbReference>
<keyword evidence="9" id="KW-1185">Reference proteome</keyword>
<dbReference type="EC" id="3.1.-.-" evidence="7"/>
<accession>A0A443J2T3</accession>
<comment type="subcellular location">
    <subcellularLocation>
        <location evidence="7">Cytoplasm</location>
    </subcellularLocation>
</comment>
<evidence type="ECO:0000256" key="1">
    <source>
        <dbReference type="ARBA" id="ARBA00010875"/>
    </source>
</evidence>
<comment type="cofactor">
    <cofactor evidence="7">
        <name>Zn(2+)</name>
        <dbReference type="ChEBI" id="CHEBI:29105"/>
    </cofactor>
    <text evidence="7">Binds 1 zinc ion.</text>
</comment>
<evidence type="ECO:0000313" key="8">
    <source>
        <dbReference type="EMBL" id="RWR14777.1"/>
    </source>
</evidence>
<dbReference type="PANTHER" id="PTHR46986:SF1">
    <property type="entry name" value="ENDORIBONUCLEASE YBEY, CHLOROPLASTIC"/>
    <property type="match status" value="1"/>
</dbReference>
<dbReference type="HAMAP" id="MF_00009">
    <property type="entry name" value="Endoribonucl_YbeY"/>
    <property type="match status" value="1"/>
</dbReference>
<reference evidence="8 9" key="2">
    <citation type="submission" date="2019-01" db="EMBL/GenBank/DDBJ databases">
        <authorList>
            <person name="Li Y."/>
        </authorList>
    </citation>
    <scope>NUCLEOTIDE SEQUENCE [LARGE SCALE GENOMIC DNA]</scope>
    <source>
        <strain evidence="8 9">2D-5</strain>
    </source>
</reference>
<dbReference type="Gene3D" id="3.40.390.30">
    <property type="entry name" value="Metalloproteases ('zincins'), catalytic domain"/>
    <property type="match status" value="1"/>
</dbReference>
<evidence type="ECO:0000313" key="9">
    <source>
        <dbReference type="Proteomes" id="UP000285710"/>
    </source>
</evidence>
<feature type="binding site" evidence="7">
    <location>
        <position position="131"/>
    </location>
    <ligand>
        <name>Zn(2+)</name>
        <dbReference type="ChEBI" id="CHEBI:29105"/>
        <note>catalytic</note>
    </ligand>
</feature>
<dbReference type="AlphaFoldDB" id="A0A443J2T3"/>
<dbReference type="NCBIfam" id="TIGR00043">
    <property type="entry name" value="rRNA maturation RNase YbeY"/>
    <property type="match status" value="1"/>
</dbReference>
<dbReference type="GO" id="GO:0004521">
    <property type="term" value="F:RNA endonuclease activity"/>
    <property type="evidence" value="ECO:0007669"/>
    <property type="project" value="UniProtKB-UniRule"/>
</dbReference>
<evidence type="ECO:0000256" key="3">
    <source>
        <dbReference type="ARBA" id="ARBA00022723"/>
    </source>
</evidence>
<evidence type="ECO:0000256" key="2">
    <source>
        <dbReference type="ARBA" id="ARBA00022722"/>
    </source>
</evidence>
<comment type="function">
    <text evidence="7">Single strand-specific metallo-endoribonuclease involved in late-stage 70S ribosome quality control and in maturation of the 3' terminus of the 16S rRNA.</text>
</comment>
<keyword evidence="6 7" id="KW-0862">Zinc</keyword>
<dbReference type="PROSITE" id="PS01306">
    <property type="entry name" value="UPF0054"/>
    <property type="match status" value="1"/>
</dbReference>
<feature type="binding site" evidence="7">
    <location>
        <position position="135"/>
    </location>
    <ligand>
        <name>Zn(2+)</name>
        <dbReference type="ChEBI" id="CHEBI:29105"/>
        <note>catalytic</note>
    </ligand>
</feature>
<keyword evidence="5 7" id="KW-0378">Hydrolase</keyword>
<dbReference type="InterPro" id="IPR020549">
    <property type="entry name" value="YbeY_CS"/>
</dbReference>
<dbReference type="InterPro" id="IPR023091">
    <property type="entry name" value="MetalPrtase_cat_dom_sf_prd"/>
</dbReference>
<keyword evidence="2 7" id="KW-0540">Nuclease</keyword>
<evidence type="ECO:0000256" key="5">
    <source>
        <dbReference type="ARBA" id="ARBA00022801"/>
    </source>
</evidence>
<dbReference type="EMBL" id="SAUW01000002">
    <property type="protein sequence ID" value="RWR14777.1"/>
    <property type="molecule type" value="Genomic_DNA"/>
</dbReference>
<dbReference type="GO" id="GO:0005737">
    <property type="term" value="C:cytoplasm"/>
    <property type="evidence" value="ECO:0007669"/>
    <property type="project" value="UniProtKB-SubCell"/>
</dbReference>
<proteinExistence type="inferred from homology"/>
<evidence type="ECO:0000256" key="7">
    <source>
        <dbReference type="HAMAP-Rule" id="MF_00009"/>
    </source>
</evidence>
<organism evidence="8 9">
    <name type="scientific">Paenirhodobacter populi</name>
    <dbReference type="NCBI Taxonomy" id="2306993"/>
    <lineage>
        <taxon>Bacteria</taxon>
        <taxon>Pseudomonadati</taxon>
        <taxon>Pseudomonadota</taxon>
        <taxon>Alphaproteobacteria</taxon>
        <taxon>Rhodobacterales</taxon>
        <taxon>Rhodobacter group</taxon>
        <taxon>Paenirhodobacter</taxon>
    </lineage>
</organism>
<protein>
    <recommendedName>
        <fullName evidence="7">Endoribonuclease YbeY</fullName>
        <ecNumber evidence="7">3.1.-.-</ecNumber>
    </recommendedName>
</protein>
<keyword evidence="7" id="KW-0690">Ribosome biogenesis</keyword>
<gene>
    <name evidence="7 8" type="primary">ybeY</name>
    <name evidence="8" type="ORF">D2T33_02135</name>
</gene>
<evidence type="ECO:0000256" key="4">
    <source>
        <dbReference type="ARBA" id="ARBA00022759"/>
    </source>
</evidence>
<keyword evidence="7" id="KW-0698">rRNA processing</keyword>
<keyword evidence="4 7" id="KW-0255">Endonuclease</keyword>
<dbReference type="SUPFAM" id="SSF55486">
    <property type="entry name" value="Metalloproteases ('zincins'), catalytic domain"/>
    <property type="match status" value="1"/>
</dbReference>
<dbReference type="RefSeq" id="WP_128268678.1">
    <property type="nucleotide sequence ID" value="NZ_SAUW01000002.1"/>
</dbReference>
<dbReference type="PANTHER" id="PTHR46986">
    <property type="entry name" value="ENDORIBONUCLEASE YBEY, CHLOROPLASTIC"/>
    <property type="match status" value="1"/>
</dbReference>
<dbReference type="GO" id="GO:0006364">
    <property type="term" value="P:rRNA processing"/>
    <property type="evidence" value="ECO:0007669"/>
    <property type="project" value="UniProtKB-UniRule"/>
</dbReference>
<feature type="binding site" evidence="7">
    <location>
        <position position="141"/>
    </location>
    <ligand>
        <name>Zn(2+)</name>
        <dbReference type="ChEBI" id="CHEBI:29105"/>
        <note>catalytic</note>
    </ligand>
</feature>
<keyword evidence="3 7" id="KW-0479">Metal-binding</keyword>